<dbReference type="Gene3D" id="1.25.40.10">
    <property type="entry name" value="Tetratricopeptide repeat domain"/>
    <property type="match status" value="1"/>
</dbReference>
<dbReference type="PANTHER" id="PTHR46758:SF2">
    <property type="entry name" value="OJ1485_B09.11 PROTEIN"/>
    <property type="match status" value="1"/>
</dbReference>
<gene>
    <name evidence="1" type="ORF">HPP92_021054</name>
</gene>
<comment type="caution">
    <text evidence="1">The sequence shown here is derived from an EMBL/GenBank/DDBJ whole genome shotgun (WGS) entry which is preliminary data.</text>
</comment>
<reference evidence="1 2" key="1">
    <citation type="journal article" date="2020" name="Nat. Food">
        <title>A phased Vanilla planifolia genome enables genetic improvement of flavour and production.</title>
        <authorList>
            <person name="Hasing T."/>
            <person name="Tang H."/>
            <person name="Brym M."/>
            <person name="Khazi F."/>
            <person name="Huang T."/>
            <person name="Chambers A.H."/>
        </authorList>
    </citation>
    <scope>NUCLEOTIDE SEQUENCE [LARGE SCALE GENOMIC DNA]</scope>
    <source>
        <tissue evidence="1">Leaf</tissue>
    </source>
</reference>
<dbReference type="InterPro" id="IPR044508">
    <property type="entry name" value="At5g50450/At1g67340-like"/>
</dbReference>
<accession>A0A835UIF1</accession>
<dbReference type="EMBL" id="JADCNM010000011">
    <property type="protein sequence ID" value="KAG0462578.1"/>
    <property type="molecule type" value="Genomic_DNA"/>
</dbReference>
<evidence type="ECO:0000313" key="1">
    <source>
        <dbReference type="EMBL" id="KAG0462578.1"/>
    </source>
</evidence>
<dbReference type="InterPro" id="IPR011990">
    <property type="entry name" value="TPR-like_helical_dom_sf"/>
</dbReference>
<dbReference type="Proteomes" id="UP000639772">
    <property type="component" value="Chromosome 11"/>
</dbReference>
<sequence length="142" mass="15297">MGTHPGALFSIAVIQFNGSGGSKNHMNIRAGALLCTRAASYGHIDALRELGHCLQDGYGLRQNVALGRRLLIQANARELAADLFLSSNRKLGLSACSLLSDYGYNVPTPVAHPRTGGKVRATLLPAIKCRGCHCRIMKWARQ</sequence>
<name>A0A835UIF1_VANPL</name>
<evidence type="ECO:0000313" key="2">
    <source>
        <dbReference type="Proteomes" id="UP000639772"/>
    </source>
</evidence>
<protein>
    <submittedName>
        <fullName evidence="1">Uncharacterized protein</fullName>
    </submittedName>
</protein>
<dbReference type="AlphaFoldDB" id="A0A835UIF1"/>
<proteinExistence type="predicted"/>
<dbReference type="OrthoDB" id="1733186at2759"/>
<dbReference type="SUPFAM" id="SSF81901">
    <property type="entry name" value="HCP-like"/>
    <property type="match status" value="1"/>
</dbReference>
<organism evidence="1 2">
    <name type="scientific">Vanilla planifolia</name>
    <name type="common">Vanilla</name>
    <dbReference type="NCBI Taxonomy" id="51239"/>
    <lineage>
        <taxon>Eukaryota</taxon>
        <taxon>Viridiplantae</taxon>
        <taxon>Streptophyta</taxon>
        <taxon>Embryophyta</taxon>
        <taxon>Tracheophyta</taxon>
        <taxon>Spermatophyta</taxon>
        <taxon>Magnoliopsida</taxon>
        <taxon>Liliopsida</taxon>
        <taxon>Asparagales</taxon>
        <taxon>Orchidaceae</taxon>
        <taxon>Vanilloideae</taxon>
        <taxon>Vanilleae</taxon>
        <taxon>Vanilla</taxon>
    </lineage>
</organism>
<dbReference type="PANTHER" id="PTHR46758">
    <property type="entry name" value="MYND DOMAIN-CONTAINING"/>
    <property type="match status" value="1"/>
</dbReference>